<proteinExistence type="predicted"/>
<keyword evidence="2" id="KW-1185">Reference proteome</keyword>
<evidence type="ECO:0000313" key="2">
    <source>
        <dbReference type="Proteomes" id="UP000274822"/>
    </source>
</evidence>
<dbReference type="Proteomes" id="UP000274822">
    <property type="component" value="Unassembled WGS sequence"/>
</dbReference>
<organism evidence="1 2">
    <name type="scientific">Jimgerdemannia flammicorona</name>
    <dbReference type="NCBI Taxonomy" id="994334"/>
    <lineage>
        <taxon>Eukaryota</taxon>
        <taxon>Fungi</taxon>
        <taxon>Fungi incertae sedis</taxon>
        <taxon>Mucoromycota</taxon>
        <taxon>Mucoromycotina</taxon>
        <taxon>Endogonomycetes</taxon>
        <taxon>Endogonales</taxon>
        <taxon>Endogonaceae</taxon>
        <taxon>Jimgerdemannia</taxon>
    </lineage>
</organism>
<comment type="caution">
    <text evidence="1">The sequence shown here is derived from an EMBL/GenBank/DDBJ whole genome shotgun (WGS) entry which is preliminary data.</text>
</comment>
<sequence length="106" mass="11591">MNILILYPQRGSSSASSLTTGLWLNPRPSSPASSPSASEFIRVRETGIFANPSMSTLPQQCPETRQYLGHGFAVYKGSKTAEKAFQESLFRVVQFCQNQIPPAPSI</sequence>
<reference evidence="1 2" key="1">
    <citation type="journal article" date="2018" name="New Phytol.">
        <title>Phylogenomics of Endogonaceae and evolution of mycorrhizas within Mucoromycota.</title>
        <authorList>
            <person name="Chang Y."/>
            <person name="Desiro A."/>
            <person name="Na H."/>
            <person name="Sandor L."/>
            <person name="Lipzen A."/>
            <person name="Clum A."/>
            <person name="Barry K."/>
            <person name="Grigoriev I.V."/>
            <person name="Martin F.M."/>
            <person name="Stajich J.E."/>
            <person name="Smith M.E."/>
            <person name="Bonito G."/>
            <person name="Spatafora J.W."/>
        </authorList>
    </citation>
    <scope>NUCLEOTIDE SEQUENCE [LARGE SCALE GENOMIC DNA]</scope>
    <source>
        <strain evidence="1 2">AD002</strain>
    </source>
</reference>
<gene>
    <name evidence="1" type="ORF">BC938DRAFT_480329</name>
</gene>
<protein>
    <submittedName>
        <fullName evidence="1">Uncharacterized protein</fullName>
    </submittedName>
</protein>
<name>A0A433QIU3_9FUNG</name>
<evidence type="ECO:0000313" key="1">
    <source>
        <dbReference type="EMBL" id="RUS29722.1"/>
    </source>
</evidence>
<accession>A0A433QIU3</accession>
<dbReference type="AlphaFoldDB" id="A0A433QIU3"/>
<dbReference type="EMBL" id="RBNJ01004794">
    <property type="protein sequence ID" value="RUS29722.1"/>
    <property type="molecule type" value="Genomic_DNA"/>
</dbReference>